<feature type="signal peptide" evidence="2">
    <location>
        <begin position="1"/>
        <end position="20"/>
    </location>
</feature>
<dbReference type="Gene3D" id="2.50.20.10">
    <property type="entry name" value="Lipoprotein localisation LolA/LolB/LppX"/>
    <property type="match status" value="1"/>
</dbReference>
<keyword evidence="1 2" id="KW-0732">Signal</keyword>
<proteinExistence type="predicted"/>
<dbReference type="RefSeq" id="WP_032952972.1">
    <property type="nucleotide sequence ID" value="NZ_JNHM01000031.1"/>
</dbReference>
<dbReference type="Proteomes" id="UP000027661">
    <property type="component" value="Unassembled WGS sequence"/>
</dbReference>
<name>A0A069SG57_PHOVU</name>
<dbReference type="InterPro" id="IPR004564">
    <property type="entry name" value="OM_lipoprot_carrier_LolA-like"/>
</dbReference>
<dbReference type="PANTHER" id="PTHR35869">
    <property type="entry name" value="OUTER-MEMBRANE LIPOPROTEIN CARRIER PROTEIN"/>
    <property type="match status" value="1"/>
</dbReference>
<evidence type="ECO:0000313" key="3">
    <source>
        <dbReference type="EMBL" id="KDS53339.1"/>
    </source>
</evidence>
<dbReference type="AlphaFoldDB" id="A0A069SG57"/>
<dbReference type="Pfam" id="PF03548">
    <property type="entry name" value="LolA"/>
    <property type="match status" value="1"/>
</dbReference>
<feature type="chain" id="PRO_5001669145" evidence="2">
    <location>
        <begin position="21"/>
        <end position="211"/>
    </location>
</feature>
<dbReference type="PATRIC" id="fig|1339352.3.peg.2546"/>
<gene>
    <name evidence="3" type="ORF">M099_2649</name>
</gene>
<evidence type="ECO:0000256" key="1">
    <source>
        <dbReference type="ARBA" id="ARBA00022729"/>
    </source>
</evidence>
<accession>A0A069SG57</accession>
<evidence type="ECO:0000313" key="4">
    <source>
        <dbReference type="Proteomes" id="UP000027661"/>
    </source>
</evidence>
<organism evidence="3 4">
    <name type="scientific">Phocaeicola vulgatus str. 3975 RP4</name>
    <dbReference type="NCBI Taxonomy" id="1339352"/>
    <lineage>
        <taxon>Bacteria</taxon>
        <taxon>Pseudomonadati</taxon>
        <taxon>Bacteroidota</taxon>
        <taxon>Bacteroidia</taxon>
        <taxon>Bacteroidales</taxon>
        <taxon>Bacteroidaceae</taxon>
        <taxon>Phocaeicola</taxon>
    </lineage>
</organism>
<dbReference type="SUPFAM" id="SSF89392">
    <property type="entry name" value="Prokaryotic lipoproteins and lipoprotein localization factors"/>
    <property type="match status" value="1"/>
</dbReference>
<dbReference type="InterPro" id="IPR029046">
    <property type="entry name" value="LolA/LolB/LppX"/>
</dbReference>
<dbReference type="PANTHER" id="PTHR35869:SF1">
    <property type="entry name" value="OUTER-MEMBRANE LIPOPROTEIN CARRIER PROTEIN"/>
    <property type="match status" value="1"/>
</dbReference>
<reference evidence="3 4" key="1">
    <citation type="submission" date="2014-04" db="EMBL/GenBank/DDBJ databases">
        <authorList>
            <person name="Sears C."/>
            <person name="Carroll K."/>
            <person name="Sack B.R."/>
            <person name="Qadri F."/>
            <person name="Myers L.L."/>
            <person name="Chung G.-T."/>
            <person name="Escheverria P."/>
            <person name="Fraser C.M."/>
            <person name="Sadzewicz L."/>
            <person name="Shefchek K.A."/>
            <person name="Tallon L."/>
            <person name="Das S.P."/>
            <person name="Daugherty S."/>
            <person name="Mongodin E.F."/>
        </authorList>
    </citation>
    <scope>NUCLEOTIDE SEQUENCE [LARGE SCALE GENOMIC DNA]</scope>
    <source>
        <strain evidence="3 4">3975 RP4</strain>
    </source>
</reference>
<dbReference type="CDD" id="cd16325">
    <property type="entry name" value="LolA"/>
    <property type="match status" value="1"/>
</dbReference>
<sequence>MTYMKILLLLMFCTVLPMQAQQMKKLTDLKDFEARLLQEAKNIESIESNFTQIKYLDVFDEKITSKGTFYYKKSNKICMDYAQPMNYLIVINNNQLKIVSDGKKSIMDLHSNKMMNQMQDMLTACMVGDLSNMSPGYALEYFEDAHYYLIQIKPVSKAIQAYINQIQIYLDKKDMSVHKLRLSETATNYTEYEFSDKKFNSLNDEAKFTIR</sequence>
<dbReference type="EMBL" id="JNHM01000031">
    <property type="protein sequence ID" value="KDS53339.1"/>
    <property type="molecule type" value="Genomic_DNA"/>
</dbReference>
<evidence type="ECO:0000256" key="2">
    <source>
        <dbReference type="SAM" id="SignalP"/>
    </source>
</evidence>
<comment type="caution">
    <text evidence="3">The sequence shown here is derived from an EMBL/GenBank/DDBJ whole genome shotgun (WGS) entry which is preliminary data.</text>
</comment>
<protein>
    <submittedName>
        <fullName evidence="3">Outer membrane lipocarrier LolA family protein</fullName>
    </submittedName>
</protein>